<gene>
    <name evidence="2" type="ORF">TWF718_009846</name>
</gene>
<proteinExistence type="predicted"/>
<accession>A0AAN8RFB7</accession>
<keyword evidence="3" id="KW-1185">Reference proteome</keyword>
<reference evidence="2 3" key="1">
    <citation type="submission" date="2019-10" db="EMBL/GenBank/DDBJ databases">
        <authorList>
            <person name="Palmer J.M."/>
        </authorList>
    </citation>
    <scope>NUCLEOTIDE SEQUENCE [LARGE SCALE GENOMIC DNA]</scope>
    <source>
        <strain evidence="2 3">TWF718</strain>
    </source>
</reference>
<comment type="caution">
    <text evidence="2">The sequence shown here is derived from an EMBL/GenBank/DDBJ whole genome shotgun (WGS) entry which is preliminary data.</text>
</comment>
<dbReference type="SUPFAM" id="SSF81383">
    <property type="entry name" value="F-box domain"/>
    <property type="match status" value="1"/>
</dbReference>
<dbReference type="EMBL" id="JAVHNR010000007">
    <property type="protein sequence ID" value="KAK6337060.1"/>
    <property type="molecule type" value="Genomic_DNA"/>
</dbReference>
<organism evidence="2 3">
    <name type="scientific">Orbilia javanica</name>
    <dbReference type="NCBI Taxonomy" id="47235"/>
    <lineage>
        <taxon>Eukaryota</taxon>
        <taxon>Fungi</taxon>
        <taxon>Dikarya</taxon>
        <taxon>Ascomycota</taxon>
        <taxon>Pezizomycotina</taxon>
        <taxon>Orbiliomycetes</taxon>
        <taxon>Orbiliales</taxon>
        <taxon>Orbiliaceae</taxon>
        <taxon>Orbilia</taxon>
    </lineage>
</organism>
<dbReference type="Gene3D" id="1.20.1280.50">
    <property type="match status" value="1"/>
</dbReference>
<dbReference type="InterPro" id="IPR036047">
    <property type="entry name" value="F-box-like_dom_sf"/>
</dbReference>
<sequence length="660" mass="74799">MHKDILGLAPLDIQIGIFSYVEDYRNLIEWARVSRSWKELILSPSLEPVYRQLVLENWPKEYKLVSRKTLSTGSQALSFREILITLGKNVADIKAGHLHEAGSIIALPHVGRVEFCYGGGYLAVFSIGKNSIAEQDVIYVYDASLLHSTGGDLVARKVQCFGQKVKHVAIADGYLAWMTQDQDEKSSVSIGFVDLITFAARSFTPTVQDLDFDTYASIINEGGTDSFTDESKGRSSHILRLTGSPELFRTNGLHVVFSSSFLTHFTIWEISTDGDTPIIGKTYSLDPDWNSFLHGIWTEAPTWKNHTSLSYYLSIDDEGDIYAVVNGHLEEKDCFYAYDRYISRYACTFDGRPYRTKWTAGIPPTRFSELSDTQSPYVAARFLGFPSAGQNLFAYSPANTKLEEEDRDLSREELLEGCLTRLPYIVVDKKQPRHDEEWERHYRADFLPGSRFSTRYEYDIRYLNPGAIYRFPTPEMLAAKSSNTRVIPILSPTCVVWQLQYDDEPAPMDGEEARNIRKVRIIGLKPTMLATAPTPSDDEGGENSDDKLVDAEAQKDENNDNKNKSLGDGSNAQIQKKYVFYQNNVPPPASICELMLDQALNRSIRWEGDDQYIVLRHYEPVPAPTGEESHALGFTTRFTLFRYGDAEKAPLSYQIYYHDE</sequence>
<dbReference type="AlphaFoldDB" id="A0AAN8RFB7"/>
<protein>
    <recommendedName>
        <fullName evidence="4">F-box domain-containing protein</fullName>
    </recommendedName>
</protein>
<evidence type="ECO:0008006" key="4">
    <source>
        <dbReference type="Google" id="ProtNLM"/>
    </source>
</evidence>
<evidence type="ECO:0000313" key="2">
    <source>
        <dbReference type="EMBL" id="KAK6337060.1"/>
    </source>
</evidence>
<evidence type="ECO:0000313" key="3">
    <source>
        <dbReference type="Proteomes" id="UP001313282"/>
    </source>
</evidence>
<dbReference type="Proteomes" id="UP001313282">
    <property type="component" value="Unassembled WGS sequence"/>
</dbReference>
<name>A0AAN8RFB7_9PEZI</name>
<evidence type="ECO:0000256" key="1">
    <source>
        <dbReference type="SAM" id="MobiDB-lite"/>
    </source>
</evidence>
<feature type="region of interest" description="Disordered" evidence="1">
    <location>
        <begin position="527"/>
        <end position="546"/>
    </location>
</feature>